<keyword evidence="3" id="KW-1185">Reference proteome</keyword>
<reference evidence="4" key="1">
    <citation type="submission" date="2017-02" db="UniProtKB">
        <authorList>
            <consortium name="WormBaseParasite"/>
        </authorList>
    </citation>
    <scope>IDENTIFICATION</scope>
</reference>
<evidence type="ECO:0000313" key="3">
    <source>
        <dbReference type="Proteomes" id="UP000046392"/>
    </source>
</evidence>
<dbReference type="WBParaSite" id="SPAL_0000657100.1">
    <property type="protein sequence ID" value="SPAL_0000657100.1"/>
    <property type="gene ID" value="SPAL_0000657100"/>
</dbReference>
<dbReference type="AlphaFoldDB" id="A0A0N5BKW8"/>
<sequence>MKFIFYYIASIVLFLYTTLTAGAPPVTNTKVIIIKTESNSGRGPMRAPSPKRGRGRSPSPRRGRGPSPKRGFSPRRG</sequence>
<name>A0A0N5BKW8_STREA</name>
<evidence type="ECO:0000256" key="2">
    <source>
        <dbReference type="SAM" id="SignalP"/>
    </source>
</evidence>
<evidence type="ECO:0000256" key="1">
    <source>
        <dbReference type="SAM" id="MobiDB-lite"/>
    </source>
</evidence>
<proteinExistence type="predicted"/>
<feature type="chain" id="PRO_5005894434" evidence="2">
    <location>
        <begin position="23"/>
        <end position="77"/>
    </location>
</feature>
<organism evidence="3 4">
    <name type="scientific">Strongyloides papillosus</name>
    <name type="common">Intestinal threadworm</name>
    <dbReference type="NCBI Taxonomy" id="174720"/>
    <lineage>
        <taxon>Eukaryota</taxon>
        <taxon>Metazoa</taxon>
        <taxon>Ecdysozoa</taxon>
        <taxon>Nematoda</taxon>
        <taxon>Chromadorea</taxon>
        <taxon>Rhabditida</taxon>
        <taxon>Tylenchina</taxon>
        <taxon>Panagrolaimomorpha</taxon>
        <taxon>Strongyloidoidea</taxon>
        <taxon>Strongyloididae</taxon>
        <taxon>Strongyloides</taxon>
    </lineage>
</organism>
<accession>A0A0N5BKW8</accession>
<dbReference type="Proteomes" id="UP000046392">
    <property type="component" value="Unplaced"/>
</dbReference>
<feature type="signal peptide" evidence="2">
    <location>
        <begin position="1"/>
        <end position="22"/>
    </location>
</feature>
<keyword evidence="2" id="KW-0732">Signal</keyword>
<protein>
    <submittedName>
        <fullName evidence="4">Secreted protein</fullName>
    </submittedName>
</protein>
<feature type="region of interest" description="Disordered" evidence="1">
    <location>
        <begin position="36"/>
        <end position="77"/>
    </location>
</feature>
<evidence type="ECO:0000313" key="4">
    <source>
        <dbReference type="WBParaSite" id="SPAL_0000657100.1"/>
    </source>
</evidence>
<feature type="compositionally biased region" description="Basic residues" evidence="1">
    <location>
        <begin position="49"/>
        <end position="64"/>
    </location>
</feature>